<feature type="transmembrane region" description="Helical" evidence="9">
    <location>
        <begin position="235"/>
        <end position="256"/>
    </location>
</feature>
<keyword evidence="12" id="KW-1185">Reference proteome</keyword>
<feature type="transmembrane region" description="Helical" evidence="9">
    <location>
        <begin position="364"/>
        <end position="383"/>
    </location>
</feature>
<evidence type="ECO:0000256" key="4">
    <source>
        <dbReference type="ARBA" id="ARBA00022475"/>
    </source>
</evidence>
<dbReference type="Proteomes" id="UP000184164">
    <property type="component" value="Unassembled WGS sequence"/>
</dbReference>
<dbReference type="GO" id="GO:0005886">
    <property type="term" value="C:plasma membrane"/>
    <property type="evidence" value="ECO:0007669"/>
    <property type="project" value="UniProtKB-SubCell"/>
</dbReference>
<feature type="transmembrane region" description="Helical" evidence="9">
    <location>
        <begin position="192"/>
        <end position="214"/>
    </location>
</feature>
<dbReference type="OrthoDB" id="9762978at2"/>
<dbReference type="NCBIfam" id="TIGR00931">
    <property type="entry name" value="antiport_nhaC"/>
    <property type="match status" value="1"/>
</dbReference>
<organism evidence="11 12">
    <name type="scientific">Mariniphaga anaerophila</name>
    <dbReference type="NCBI Taxonomy" id="1484053"/>
    <lineage>
        <taxon>Bacteria</taxon>
        <taxon>Pseudomonadati</taxon>
        <taxon>Bacteroidota</taxon>
        <taxon>Bacteroidia</taxon>
        <taxon>Marinilabiliales</taxon>
        <taxon>Prolixibacteraceae</taxon>
        <taxon>Mariniphaga</taxon>
    </lineage>
</organism>
<feature type="transmembrane region" description="Helical" evidence="9">
    <location>
        <begin position="446"/>
        <end position="466"/>
    </location>
</feature>
<feature type="domain" description="Na+/H+ antiporter NhaC-like C-terminal" evidence="10">
    <location>
        <begin position="161"/>
        <end position="467"/>
    </location>
</feature>
<keyword evidence="6 9" id="KW-1133">Transmembrane helix</keyword>
<keyword evidence="4" id="KW-1003">Cell membrane</keyword>
<keyword evidence="5 9" id="KW-0812">Transmembrane</keyword>
<keyword evidence="2" id="KW-0813">Transport</keyword>
<feature type="transmembrane region" description="Helical" evidence="9">
    <location>
        <begin position="7"/>
        <end position="28"/>
    </location>
</feature>
<evidence type="ECO:0000313" key="11">
    <source>
        <dbReference type="EMBL" id="SHE78592.1"/>
    </source>
</evidence>
<feature type="transmembrane region" description="Helical" evidence="9">
    <location>
        <begin position="34"/>
        <end position="56"/>
    </location>
</feature>
<sequence>MKREASLFEALLPILVLIVLLTSNVFLFDDTLSGANQIALLLSAAIAGVISIWLGLPWNKIREKIVSTIGSAMPSILILLLIGSLAGTWMISGVVPAMIYYGLDIINPRLFLFTAVVVSAIVSVATGSSWSTIATIGVALLGIGEALGINTSIIAGAIISGAYFGDKISPLSDTTNLAPAMAGTDLFTHIRYMFYTTVPSLALTLIIFLVIGFSGDHSDVFENVQAVKTAIDGTFNTNPLLFLVPVILLTIIILKVPPLPSLLAGTLLGGIFAIIFQPEIITEIAGTADNYVKASYISFMQAMFGDISLTTTDAAVNDLLSTSGMRGMLDTVWLILSAMVFGGVMESAGLLRRITQPIIKRAKSTGSLVASTVGTCIFFNTTASDQYISIVVPGRMYRKTYEEKGLKPELLSRTLEDSGTMTSVLIPWNTCGATQSRVLGVDTFAYAPYAFFNIISPIMTILFAYLNIKIRRFARKEDSTIKHDVKVD</sequence>
<reference evidence="11 12" key="1">
    <citation type="submission" date="2016-11" db="EMBL/GenBank/DDBJ databases">
        <authorList>
            <person name="Jaros S."/>
            <person name="Januszkiewicz K."/>
            <person name="Wedrychowicz H."/>
        </authorList>
    </citation>
    <scope>NUCLEOTIDE SEQUENCE [LARGE SCALE GENOMIC DNA]</scope>
    <source>
        <strain evidence="11 12">DSM 26910</strain>
    </source>
</reference>
<dbReference type="PANTHER" id="PTHR33451:SF3">
    <property type="entry name" value="MALATE-2H(+)_NA(+)-LACTATE ANTIPORTER"/>
    <property type="match status" value="1"/>
</dbReference>
<dbReference type="Pfam" id="PF03553">
    <property type="entry name" value="Na_H_antiporter"/>
    <property type="match status" value="1"/>
</dbReference>
<keyword evidence="3" id="KW-0050">Antiport</keyword>
<feature type="transmembrane region" description="Helical" evidence="9">
    <location>
        <begin position="138"/>
        <end position="164"/>
    </location>
</feature>
<evidence type="ECO:0000256" key="5">
    <source>
        <dbReference type="ARBA" id="ARBA00022692"/>
    </source>
</evidence>
<protein>
    <submittedName>
        <fullName evidence="11">Transporter, NhaC family</fullName>
    </submittedName>
</protein>
<feature type="transmembrane region" description="Helical" evidence="9">
    <location>
        <begin position="109"/>
        <end position="126"/>
    </location>
</feature>
<evidence type="ECO:0000256" key="9">
    <source>
        <dbReference type="SAM" id="Phobius"/>
    </source>
</evidence>
<dbReference type="GO" id="GO:0015297">
    <property type="term" value="F:antiporter activity"/>
    <property type="evidence" value="ECO:0007669"/>
    <property type="project" value="UniProtKB-KW"/>
</dbReference>
<proteinExistence type="inferred from homology"/>
<dbReference type="PANTHER" id="PTHR33451">
    <property type="entry name" value="MALATE-2H(+)/NA(+)-LACTATE ANTIPORTER"/>
    <property type="match status" value="1"/>
</dbReference>
<dbReference type="InterPro" id="IPR018461">
    <property type="entry name" value="Na/H_Antiport_NhaC-like_C"/>
</dbReference>
<evidence type="ECO:0000313" key="12">
    <source>
        <dbReference type="Proteomes" id="UP000184164"/>
    </source>
</evidence>
<evidence type="ECO:0000256" key="6">
    <source>
        <dbReference type="ARBA" id="ARBA00022989"/>
    </source>
</evidence>
<feature type="transmembrane region" description="Helical" evidence="9">
    <location>
        <begin position="262"/>
        <end position="282"/>
    </location>
</feature>
<accession>A0A1M4WC99</accession>
<evidence type="ECO:0000259" key="10">
    <source>
        <dbReference type="Pfam" id="PF03553"/>
    </source>
</evidence>
<feature type="transmembrane region" description="Helical" evidence="9">
    <location>
        <begin position="294"/>
        <end position="312"/>
    </location>
</feature>
<comment type="similarity">
    <text evidence="8">Belongs to the NhaC Na(+)/H(+) (TC 2.A.35) antiporter family.</text>
</comment>
<dbReference type="AlphaFoldDB" id="A0A1M4WC99"/>
<dbReference type="InterPro" id="IPR052180">
    <property type="entry name" value="NhaC_Na-H+_Antiporter"/>
</dbReference>
<evidence type="ECO:0000256" key="3">
    <source>
        <dbReference type="ARBA" id="ARBA00022449"/>
    </source>
</evidence>
<evidence type="ECO:0000256" key="1">
    <source>
        <dbReference type="ARBA" id="ARBA00004651"/>
    </source>
</evidence>
<dbReference type="STRING" id="1484053.SAMN05444274_102392"/>
<dbReference type="EMBL" id="FQUM01000002">
    <property type="protein sequence ID" value="SHE78592.1"/>
    <property type="molecule type" value="Genomic_DNA"/>
</dbReference>
<evidence type="ECO:0000256" key="7">
    <source>
        <dbReference type="ARBA" id="ARBA00023136"/>
    </source>
</evidence>
<evidence type="ECO:0000256" key="2">
    <source>
        <dbReference type="ARBA" id="ARBA00022448"/>
    </source>
</evidence>
<dbReference type="InterPro" id="IPR004770">
    <property type="entry name" value="Na/H_antiport_NhaC"/>
</dbReference>
<dbReference type="RefSeq" id="WP_072999557.1">
    <property type="nucleotide sequence ID" value="NZ_FQUM01000002.1"/>
</dbReference>
<evidence type="ECO:0000256" key="8">
    <source>
        <dbReference type="ARBA" id="ARBA00038435"/>
    </source>
</evidence>
<name>A0A1M4WC99_9BACT</name>
<comment type="subcellular location">
    <subcellularLocation>
        <location evidence="1">Cell membrane</location>
        <topology evidence="1">Multi-pass membrane protein</topology>
    </subcellularLocation>
</comment>
<gene>
    <name evidence="11" type="ORF">SAMN05444274_102392</name>
</gene>
<feature type="transmembrane region" description="Helical" evidence="9">
    <location>
        <begin position="332"/>
        <end position="352"/>
    </location>
</feature>
<feature type="transmembrane region" description="Helical" evidence="9">
    <location>
        <begin position="77"/>
        <end position="103"/>
    </location>
</feature>
<keyword evidence="7 9" id="KW-0472">Membrane</keyword>